<dbReference type="PANTHER" id="PTHR10974:SF1">
    <property type="entry name" value="FI08016P-RELATED"/>
    <property type="match status" value="1"/>
</dbReference>
<organism evidence="2 4">
    <name type="scientific">Priapulus caudatus</name>
    <name type="common">Priapulid worm</name>
    <dbReference type="NCBI Taxonomy" id="37621"/>
    <lineage>
        <taxon>Eukaryota</taxon>
        <taxon>Metazoa</taxon>
        <taxon>Ecdysozoa</taxon>
        <taxon>Scalidophora</taxon>
        <taxon>Priapulida</taxon>
        <taxon>Priapulimorpha</taxon>
        <taxon>Priapulimorphida</taxon>
        <taxon>Priapulidae</taxon>
        <taxon>Priapulus</taxon>
    </lineage>
</organism>
<keyword evidence="1" id="KW-1133">Transmembrane helix</keyword>
<dbReference type="Proteomes" id="UP000695022">
    <property type="component" value="Unplaced"/>
</dbReference>
<dbReference type="RefSeq" id="XP_014661547.1">
    <property type="nucleotide sequence ID" value="XM_014806061.1"/>
</dbReference>
<evidence type="ECO:0000313" key="3">
    <source>
        <dbReference type="RefSeq" id="XP_014661546.1"/>
    </source>
</evidence>
<dbReference type="Gene3D" id="3.40.720.10">
    <property type="entry name" value="Alkaline Phosphatase, subunit A"/>
    <property type="match status" value="1"/>
</dbReference>
<protein>
    <submittedName>
        <fullName evidence="3">Uncharacterized protein LOC106804739 isoform X1</fullName>
    </submittedName>
    <submittedName>
        <fullName evidence="4">Uncharacterized protein LOC106804739 isoform X2</fullName>
    </submittedName>
</protein>
<dbReference type="PANTHER" id="PTHR10974">
    <property type="entry name" value="FI08016P-RELATED"/>
    <property type="match status" value="1"/>
</dbReference>
<dbReference type="CDD" id="cd16021">
    <property type="entry name" value="ALP_like"/>
    <property type="match status" value="1"/>
</dbReference>
<dbReference type="SUPFAM" id="SSF53649">
    <property type="entry name" value="Alkaline phosphatase-like"/>
    <property type="match status" value="1"/>
</dbReference>
<feature type="transmembrane region" description="Helical" evidence="1">
    <location>
        <begin position="27"/>
        <end position="45"/>
    </location>
</feature>
<dbReference type="InterPro" id="IPR017850">
    <property type="entry name" value="Alkaline_phosphatase_core_sf"/>
</dbReference>
<keyword evidence="2" id="KW-1185">Reference proteome</keyword>
<dbReference type="RefSeq" id="XP_014661546.1">
    <property type="nucleotide sequence ID" value="XM_014806060.1"/>
</dbReference>
<evidence type="ECO:0000313" key="2">
    <source>
        <dbReference type="Proteomes" id="UP000695022"/>
    </source>
</evidence>
<evidence type="ECO:0000256" key="1">
    <source>
        <dbReference type="SAM" id="Phobius"/>
    </source>
</evidence>
<sequence length="682" mass="78548">METGTRCDHVVYIAALNAMKAFLRKRYGFVSMVASFAILLTWQLYSSVSNTETPAYVERELFESESDSIGYLVNTPGCTIIDVDPFDKSLHPFLTQRAKKITCESPLPRMTYSDGNVLHFNTSAEVRGARFMRCNFSAIFREEYQENEDIVYKGNTVQLADKAVIRDDFINVQCFDIYDRLKYENFHSFIQVKPDVERRCALNSASANSNERVNVILLGIDSVSRLAFHRQMPRTLRFLENEMGAFEMKGYNKVEDNTFVNLVPMLSGKFVDELPWDERDSRKPFDDYRFIWKDFEERGYRTLFAEDVGEAATFNYMRAGFRKQPTDYYHRPLSLAVEQSVVFQHSDKNCVGARTETEIMLAWLLEYAREFRDKSHLAVAWISRLSHDTPHLLHAVDRYYRDFFANLKKSGALENTAVVLLSDHGLRYGDILETYVGKLEERLPFCFVALPERLRRKYPRVVHNLQTNTRRLTTPFDIHETLLNLLHFDGNTRRHDVGERAMSLFNTIPEERTCENAGIAPHWCTCQVHTSVSVTAPAVVRGSELVITALNALLYPHVDKCVRLRLARVKDGMMSRVNDAALSLIKDERMENDIKDKKLKFGNRTVTMVDYLLTVQATPGGGLFEATVRHNEEADTFEVMGDISRINSYKGQSDCIELPSLQRYCFCNELWNARTAKLGERA</sequence>
<gene>
    <name evidence="3 4" type="primary">LOC106804739</name>
</gene>
<dbReference type="InterPro" id="IPR004245">
    <property type="entry name" value="DUF229"/>
</dbReference>
<name>A0ABM1DNM6_PRICU</name>
<accession>A0ABM1DNM6</accession>
<dbReference type="GeneID" id="106804739"/>
<evidence type="ECO:0000313" key="4">
    <source>
        <dbReference type="RefSeq" id="XP_014661547.1"/>
    </source>
</evidence>
<keyword evidence="1" id="KW-0812">Transmembrane</keyword>
<dbReference type="Pfam" id="PF02995">
    <property type="entry name" value="DUF229"/>
    <property type="match status" value="1"/>
</dbReference>
<proteinExistence type="predicted"/>
<keyword evidence="1" id="KW-0472">Membrane</keyword>
<reference evidence="3 4" key="1">
    <citation type="submission" date="2025-05" db="UniProtKB">
        <authorList>
            <consortium name="RefSeq"/>
        </authorList>
    </citation>
    <scope>IDENTIFICATION</scope>
</reference>